<dbReference type="RefSeq" id="WP_046665208.1">
    <property type="nucleotide sequence ID" value="NZ_CCRH01000002.1"/>
</dbReference>
<protein>
    <submittedName>
        <fullName evidence="2">Uncharacterized protein</fullName>
    </submittedName>
</protein>
<dbReference type="OrthoDB" id="7509674at2"/>
<accession>A0A0T7FAZ2</accession>
<evidence type="ECO:0000313" key="3">
    <source>
        <dbReference type="Proteomes" id="UP000046176"/>
    </source>
</evidence>
<sequence>MSFTWSDAAARIIDDVHRTLPADADLAARKRALREARPSCFLSTSWGRKVWQKAQRQYLQKFGLKPRGSAKLPLSPLEKLMQRNGDTK</sequence>
<evidence type="ECO:0000313" key="2">
    <source>
        <dbReference type="EMBL" id="CDZ32188.1"/>
    </source>
</evidence>
<dbReference type="Proteomes" id="UP000046176">
    <property type="component" value="Unassembled WGS sequence"/>
</dbReference>
<organism evidence="2 3">
    <name type="scientific">Neorhizobium galegae bv. officinalis</name>
    <dbReference type="NCBI Taxonomy" id="323656"/>
    <lineage>
        <taxon>Bacteria</taxon>
        <taxon>Pseudomonadati</taxon>
        <taxon>Pseudomonadota</taxon>
        <taxon>Alphaproteobacteria</taxon>
        <taxon>Hyphomicrobiales</taxon>
        <taxon>Rhizobiaceae</taxon>
        <taxon>Rhizobium/Agrobacterium group</taxon>
        <taxon>Neorhizobium</taxon>
    </lineage>
</organism>
<proteinExistence type="predicted"/>
<reference evidence="2 3" key="1">
    <citation type="submission" date="2014-08" db="EMBL/GenBank/DDBJ databases">
        <authorList>
            <person name="Chen Y.-H."/>
        </authorList>
    </citation>
    <scope>NUCLEOTIDE SEQUENCE [LARGE SCALE GENOMIC DNA]</scope>
</reference>
<dbReference type="AlphaFoldDB" id="A0A0T7FAZ2"/>
<name>A0A0T7FAZ2_NEOGA</name>
<gene>
    <name evidence="2" type="ORF">NGAL_HAMBI1145_09590</name>
</gene>
<dbReference type="EMBL" id="CCRH01000002">
    <property type="protein sequence ID" value="CDZ32188.1"/>
    <property type="molecule type" value="Genomic_DNA"/>
</dbReference>
<feature type="region of interest" description="Disordered" evidence="1">
    <location>
        <begin position="68"/>
        <end position="88"/>
    </location>
</feature>
<evidence type="ECO:0000256" key="1">
    <source>
        <dbReference type="SAM" id="MobiDB-lite"/>
    </source>
</evidence>